<dbReference type="SMART" id="SM00382">
    <property type="entry name" value="AAA"/>
    <property type="match status" value="1"/>
</dbReference>
<evidence type="ECO:0000256" key="3">
    <source>
        <dbReference type="ARBA" id="ARBA00022448"/>
    </source>
</evidence>
<feature type="domain" description="ABC transporter" evidence="13">
    <location>
        <begin position="491"/>
        <end position="742"/>
    </location>
</feature>
<dbReference type="GO" id="GO:0005524">
    <property type="term" value="F:ATP binding"/>
    <property type="evidence" value="ECO:0007669"/>
    <property type="project" value="UniProtKB-KW"/>
</dbReference>
<gene>
    <name evidence="14" type="ORF">OPV22_011848</name>
</gene>
<evidence type="ECO:0000256" key="9">
    <source>
        <dbReference type="ARBA" id="ARBA00023136"/>
    </source>
</evidence>
<feature type="transmembrane region" description="Helical" evidence="12">
    <location>
        <begin position="334"/>
        <end position="364"/>
    </location>
</feature>
<evidence type="ECO:0000256" key="12">
    <source>
        <dbReference type="SAM" id="Phobius"/>
    </source>
</evidence>
<evidence type="ECO:0000259" key="13">
    <source>
        <dbReference type="PROSITE" id="PS50893"/>
    </source>
</evidence>
<dbReference type="Pfam" id="PF00005">
    <property type="entry name" value="ABC_tran"/>
    <property type="match status" value="1"/>
</dbReference>
<keyword evidence="6" id="KW-0547">Nucleotide-binding</keyword>
<proteinExistence type="inferred from homology"/>
<dbReference type="GO" id="GO:0140359">
    <property type="term" value="F:ABC-type transporter activity"/>
    <property type="evidence" value="ECO:0007669"/>
    <property type="project" value="InterPro"/>
</dbReference>
<evidence type="ECO:0000256" key="5">
    <source>
        <dbReference type="ARBA" id="ARBA00022737"/>
    </source>
</evidence>
<feature type="transmembrane region" description="Helical" evidence="12">
    <location>
        <begin position="401"/>
        <end position="423"/>
    </location>
</feature>
<dbReference type="Gene3D" id="3.40.50.300">
    <property type="entry name" value="P-loop containing nucleotide triphosphate hydrolases"/>
    <property type="match status" value="2"/>
</dbReference>
<evidence type="ECO:0000256" key="6">
    <source>
        <dbReference type="ARBA" id="ARBA00022741"/>
    </source>
</evidence>
<keyword evidence="15" id="KW-1185">Reference proteome</keyword>
<dbReference type="FunFam" id="3.40.50.300:FF:000059">
    <property type="entry name" value="ABC transporter G family member 40"/>
    <property type="match status" value="1"/>
</dbReference>
<feature type="region of interest" description="Disordered" evidence="11">
    <location>
        <begin position="453"/>
        <end position="474"/>
    </location>
</feature>
<evidence type="ECO:0000256" key="10">
    <source>
        <dbReference type="ARBA" id="ARBA00037747"/>
    </source>
</evidence>
<comment type="function">
    <text evidence="10">May be a general defense protein.</text>
</comment>
<dbReference type="Pfam" id="PF19055">
    <property type="entry name" value="ABC2_membrane_7"/>
    <property type="match status" value="1"/>
</dbReference>
<dbReference type="PANTHER" id="PTHR19241">
    <property type="entry name" value="ATP-BINDING CASSETTE TRANSPORTER"/>
    <property type="match status" value="1"/>
</dbReference>
<dbReference type="InterPro" id="IPR013525">
    <property type="entry name" value="ABC2_TM"/>
</dbReference>
<evidence type="ECO:0000256" key="1">
    <source>
        <dbReference type="ARBA" id="ARBA00004141"/>
    </source>
</evidence>
<dbReference type="InterPro" id="IPR027417">
    <property type="entry name" value="P-loop_NTPase"/>
</dbReference>
<organism evidence="14 15">
    <name type="scientific">Ensete ventricosum</name>
    <name type="common">Abyssinian banana</name>
    <name type="synonym">Musa ensete</name>
    <dbReference type="NCBI Taxonomy" id="4639"/>
    <lineage>
        <taxon>Eukaryota</taxon>
        <taxon>Viridiplantae</taxon>
        <taxon>Streptophyta</taxon>
        <taxon>Embryophyta</taxon>
        <taxon>Tracheophyta</taxon>
        <taxon>Spermatophyta</taxon>
        <taxon>Magnoliopsida</taxon>
        <taxon>Liliopsida</taxon>
        <taxon>Zingiberales</taxon>
        <taxon>Musaceae</taxon>
        <taxon>Ensete</taxon>
    </lineage>
</organism>
<keyword evidence="8 12" id="KW-1133">Transmembrane helix</keyword>
<sequence>MKEVSRREKLAGIIPDPNIDTYMKAISVKGLERSLQTDYILKIMGLDICADTMIGDAMRRGISGGEKKRLTTGEMIVGPTKALFMDEISTGLDSSTTFQIVTCLQQFAHITESTVVVSLLQPAPETYELFDDIILMAEGKIVYHGPRTQILDFFAQCGFKCPERKGVADFLQEVLSRKDQEQYWFNSNENHSYVTVDQFSRAFKAYHTGQSLSEELSKPYDKSQCHKNALSFNSYSLSKWELLKACMAREFLLMKRNSFVYTFKTTQLGIIAIITATVFLRTHLSVDIIHANYYMGSLFYALLLLMVNGFPELAMTVSRLPVFYKQRDYYFYPAWAYAIPSAILKIPISLVESLVWTSITYYVIGYSPEAVRFFRHFLLLFCVHQMSLSLFRFIASYFQTAVASTVGGTMCLLVILLFGGFILPKRKAAPASAVGVSRAIISREKLSQIQGMENEDIPGQNKKASITRSPVPLSEPRRTGKMVLPFIPLTISFRNVNYYVETPLEMREQGPAEKRLQLLHNITGAFQPGILSALMGVSGAGKTTLLDVLSGRKTGGFVEGDIRIGGYPKVQETFARISGYCEQFDIHSPQITVKESVMYSAWLRLPPQIDANTRSKFVDEVIETIELDGIKDSLVGIQGVNGLSTEQRKRLTIAVELVSNPSIIFMDEPTSGLDARAAAVVMRAVKNVAETGRTVVCTIHQPSIDIFEAFDEGIAGVPRIRDNYNPATWMLEVTTTSMEMQLGVNFAKIYKESSLYE</sequence>
<evidence type="ECO:0000256" key="8">
    <source>
        <dbReference type="ARBA" id="ARBA00022989"/>
    </source>
</evidence>
<keyword evidence="9 12" id="KW-0472">Membrane</keyword>
<dbReference type="GO" id="GO:0016887">
    <property type="term" value="F:ATP hydrolysis activity"/>
    <property type="evidence" value="ECO:0007669"/>
    <property type="project" value="InterPro"/>
</dbReference>
<dbReference type="GO" id="GO:0005886">
    <property type="term" value="C:plasma membrane"/>
    <property type="evidence" value="ECO:0007669"/>
    <property type="project" value="UniProtKB-ARBA"/>
</dbReference>
<dbReference type="AlphaFoldDB" id="A0AAV8RNW8"/>
<comment type="caution">
    <text evidence="14">The sequence shown here is derived from an EMBL/GenBank/DDBJ whole genome shotgun (WGS) entry which is preliminary data.</text>
</comment>
<keyword evidence="4 12" id="KW-0812">Transmembrane</keyword>
<evidence type="ECO:0000313" key="15">
    <source>
        <dbReference type="Proteomes" id="UP001222027"/>
    </source>
</evidence>
<dbReference type="InterPro" id="IPR003439">
    <property type="entry name" value="ABC_transporter-like_ATP-bd"/>
</dbReference>
<feature type="transmembrane region" description="Helical" evidence="12">
    <location>
        <begin position="292"/>
        <end position="314"/>
    </location>
</feature>
<dbReference type="Pfam" id="PF01061">
    <property type="entry name" value="ABC2_membrane"/>
    <property type="match status" value="1"/>
</dbReference>
<dbReference type="EMBL" id="JAQQAF010000003">
    <property type="protein sequence ID" value="KAJ8501296.1"/>
    <property type="molecule type" value="Genomic_DNA"/>
</dbReference>
<evidence type="ECO:0000256" key="11">
    <source>
        <dbReference type="SAM" id="MobiDB-lite"/>
    </source>
</evidence>
<feature type="transmembrane region" description="Helical" evidence="12">
    <location>
        <begin position="259"/>
        <end position="280"/>
    </location>
</feature>
<accession>A0AAV8RNW8</accession>
<keyword evidence="5" id="KW-0677">Repeat</keyword>
<dbReference type="Proteomes" id="UP001222027">
    <property type="component" value="Unassembled WGS sequence"/>
</dbReference>
<reference evidence="14 15" key="1">
    <citation type="submission" date="2022-12" db="EMBL/GenBank/DDBJ databases">
        <title>Chromosome-scale assembly of the Ensete ventricosum genome.</title>
        <authorList>
            <person name="Dussert Y."/>
            <person name="Stocks J."/>
            <person name="Wendawek A."/>
            <person name="Woldeyes F."/>
            <person name="Nichols R.A."/>
            <person name="Borrell J.S."/>
        </authorList>
    </citation>
    <scope>NUCLEOTIDE SEQUENCE [LARGE SCALE GENOMIC DNA]</scope>
    <source>
        <strain evidence="15">cv. Maze</strain>
        <tissue evidence="14">Seeds</tissue>
    </source>
</reference>
<evidence type="ECO:0000313" key="14">
    <source>
        <dbReference type="EMBL" id="KAJ8501296.1"/>
    </source>
</evidence>
<dbReference type="InterPro" id="IPR043926">
    <property type="entry name" value="ABCG_dom"/>
</dbReference>
<feature type="transmembrane region" description="Helical" evidence="12">
    <location>
        <begin position="376"/>
        <end position="395"/>
    </location>
</feature>
<evidence type="ECO:0000256" key="7">
    <source>
        <dbReference type="ARBA" id="ARBA00022840"/>
    </source>
</evidence>
<evidence type="ECO:0000256" key="4">
    <source>
        <dbReference type="ARBA" id="ARBA00022692"/>
    </source>
</evidence>
<keyword evidence="7" id="KW-0067">ATP-binding</keyword>
<dbReference type="FunFam" id="3.40.50.300:FF:000532">
    <property type="entry name" value="ABC transporter G family member 34"/>
    <property type="match status" value="1"/>
</dbReference>
<dbReference type="SUPFAM" id="SSF52540">
    <property type="entry name" value="P-loop containing nucleoside triphosphate hydrolases"/>
    <property type="match status" value="2"/>
</dbReference>
<keyword evidence="3" id="KW-0813">Transport</keyword>
<protein>
    <recommendedName>
        <fullName evidence="13">ABC transporter domain-containing protein</fullName>
    </recommendedName>
</protein>
<name>A0AAV8RNW8_ENSVE</name>
<evidence type="ECO:0000256" key="2">
    <source>
        <dbReference type="ARBA" id="ARBA00006012"/>
    </source>
</evidence>
<dbReference type="InterPro" id="IPR003593">
    <property type="entry name" value="AAA+_ATPase"/>
</dbReference>
<dbReference type="PROSITE" id="PS50893">
    <property type="entry name" value="ABC_TRANSPORTER_2"/>
    <property type="match status" value="1"/>
</dbReference>
<comment type="subcellular location">
    <subcellularLocation>
        <location evidence="1">Membrane</location>
        <topology evidence="1">Multi-pass membrane protein</topology>
    </subcellularLocation>
</comment>
<comment type="similarity">
    <text evidence="2">Belongs to the ABC transporter superfamily. ABCG family. PDR (TC 3.A.1.205) subfamily.</text>
</comment>